<dbReference type="GO" id="GO:0045053">
    <property type="term" value="P:protein retention in Golgi apparatus"/>
    <property type="evidence" value="ECO:0007669"/>
    <property type="project" value="TreeGrafter"/>
</dbReference>
<accession>A0A1I8MYV3</accession>
<reference evidence="1" key="1">
    <citation type="submission" date="2020-05" db="UniProtKB">
        <authorList>
            <consortium name="EnsemblMetazoa"/>
        </authorList>
    </citation>
    <scope>IDENTIFICATION</scope>
    <source>
        <strain evidence="1">Aabys</strain>
    </source>
</reference>
<protein>
    <submittedName>
        <fullName evidence="1">Uncharacterized protein</fullName>
    </submittedName>
</protein>
<dbReference type="SUPFAM" id="SSF46934">
    <property type="entry name" value="UBA-like"/>
    <property type="match status" value="1"/>
</dbReference>
<evidence type="ECO:0000313" key="1">
    <source>
        <dbReference type="EnsemblMetazoa" id="MDOA009812-PA"/>
    </source>
</evidence>
<dbReference type="InterPro" id="IPR056747">
    <property type="entry name" value="VPS13-like_M"/>
</dbReference>
<organism evidence="1">
    <name type="scientific">Musca domestica</name>
    <name type="common">House fly</name>
    <dbReference type="NCBI Taxonomy" id="7370"/>
    <lineage>
        <taxon>Eukaryota</taxon>
        <taxon>Metazoa</taxon>
        <taxon>Ecdysozoa</taxon>
        <taxon>Arthropoda</taxon>
        <taxon>Hexapoda</taxon>
        <taxon>Insecta</taxon>
        <taxon>Pterygota</taxon>
        <taxon>Neoptera</taxon>
        <taxon>Endopterygota</taxon>
        <taxon>Diptera</taxon>
        <taxon>Brachycera</taxon>
        <taxon>Muscomorpha</taxon>
        <taxon>Muscoidea</taxon>
        <taxon>Muscidae</taxon>
        <taxon>Musca</taxon>
    </lineage>
</organism>
<dbReference type="InterPro" id="IPR015940">
    <property type="entry name" value="UBA"/>
</dbReference>
<dbReference type="GO" id="GO:0007005">
    <property type="term" value="P:mitochondrion organization"/>
    <property type="evidence" value="ECO:0007669"/>
    <property type="project" value="TreeGrafter"/>
</dbReference>
<dbReference type="VEuPathDB" id="VectorBase:MDOMA2_005006"/>
<dbReference type="PANTHER" id="PTHR16166:SF141">
    <property type="entry name" value="INTERMEMBRANE LIPID TRANSFER PROTEIN VPS13D"/>
    <property type="match status" value="1"/>
</dbReference>
<dbReference type="Pfam" id="PF25033">
    <property type="entry name" value="VPS13_M"/>
    <property type="match status" value="1"/>
</dbReference>
<dbReference type="STRING" id="7370.A0A1I8MYV3"/>
<name>A0A1I8MYV3_MUSDO</name>
<dbReference type="eggNOG" id="KOG1796">
    <property type="taxonomic scope" value="Eukaryota"/>
</dbReference>
<dbReference type="SMART" id="SM00165">
    <property type="entry name" value="UBA"/>
    <property type="match status" value="1"/>
</dbReference>
<dbReference type="PROSITE" id="PS50030">
    <property type="entry name" value="UBA"/>
    <property type="match status" value="1"/>
</dbReference>
<dbReference type="InterPro" id="IPR026847">
    <property type="entry name" value="VPS13"/>
</dbReference>
<dbReference type="VEuPathDB" id="VectorBase:MDOA009812"/>
<dbReference type="Gene3D" id="1.10.8.10">
    <property type="entry name" value="DNA helicase RuvA subunit, C-terminal domain"/>
    <property type="match status" value="1"/>
</dbReference>
<sequence>KSSSSKELLVTIRSLNLILVRNESELAKANVSNVKLHINRDLYMQSIDGRLGSISIYDLTPYGHLYQEKFSTSGMEALSFTYKRDKAEALSSCRTLESDALLSINMSSVKYVHTKRFLIELQLFVKELIQLQSPVMNRIKNNNTRKRNRNNKSQQIGLEVNADSPIILLPVSFNSNHMLIADLGKITLRNCFKFSDDLVPLNTSQPTPSLRKEIIDVMHVDLVNINLLTGEREPNNSACNSSKNSNVLHIGNFCIIKLGGTIFKEKCYLKIQIMRNTEADVSHNSPDITVKGTLSELNGLINLQQYKLIRGFLNYNLGESIDDVYYNYEMNLNESLEILSSISKVNVLEKQSIVWNTLSINFILDNVTVYLADPQTTQNCMGMSTNLACIKFVKSNLEIDSFSDGSQDIDLISREILLMDARDNDSFLTEHNCFKRILEPTQNKTCQNTVQVEIHSRRRGGFSKYTILLNNMRIMALLDYLERLKNFLNEEPYMSGALEKSDKSDTRISVSTTPVQQHATTRGSPSSNDCSKYEFVLNITNSEIVFVENRSQHDSNAIILKSTTVFSYKPNSSVVPISIDINHLEIFSCILGFENESSLSIIDPFTLNIELRNSCFQISVQSQIFLRVSYNDVMLFLRLMESIPKQTVKNASHIKVSDDAEKIAPLLTMGFKPDECSLAMQISNNNINEAAIWLSQQKRKKSNNGINITRIALNANILSICIIDDCLDADVPLLEISLSQLKILQKFDSLNEENLGRCYEGNVETVISSNYYNRRLSGWEPIIEAWDSSGNWKFCKSNADHSKSLHIHINSKQILKFNITTTIVELCELVRKNWTEDYFLRICSNENINIRKRNPFVPFALKNLTGEPLIFKTFFSHAGGITRTEVTQELLMCDWISAQHNETVSFDFGPQSKLRHLDSHKLNMHQILVQIHGWTLIGPISIDKVGIFFRYANLDMQYSKKTRIVFEISLIGSAQKLITVRSALNAENNTRKKIFLHLKLRQENEIGVMSINPAEKINIPLRYVDSLIFLKPYIETDPMNKIYDLLKNEENGSFRKYYLQQFEESGFCTRSISWLNCITQDSVQDIHSCFLPNKLPFFIISDIIKDKYPLRDTGAMPGHTIRILPPLKLKNLLCCDILYKISDHAEGRIDAAKDIEIYSIDIKESFCLSITLDNYRLSGQIKIPMGHSGIVEPKFKLIDILNRELYLRVSIQSFQGKGIEIYIGAPIWIVNKTGLPLIFRQEGTIQPASGQFVEHEHARETSPLMFSFSDQEGPPLLEFRLGKSYGDNNPWCSSFGIHKENTFRELKAENSKTNYVIGVNVQRGKGLYLTTTFITLTPRFQLYNRSSRELQFAQKCDITKQMTNTPK</sequence>
<dbReference type="InterPro" id="IPR009543">
    <property type="entry name" value="VPS13_VAB"/>
</dbReference>
<dbReference type="InterPro" id="IPR009060">
    <property type="entry name" value="UBA-like_sf"/>
</dbReference>
<proteinExistence type="predicted"/>
<dbReference type="GO" id="GO:0006623">
    <property type="term" value="P:protein targeting to vacuole"/>
    <property type="evidence" value="ECO:0007669"/>
    <property type="project" value="TreeGrafter"/>
</dbReference>
<dbReference type="Pfam" id="PF25036">
    <property type="entry name" value="VPS13_VAB"/>
    <property type="match status" value="1"/>
</dbReference>
<dbReference type="PANTHER" id="PTHR16166">
    <property type="entry name" value="VACUOLAR PROTEIN SORTING-ASSOCIATED PROTEIN VPS13"/>
    <property type="match status" value="1"/>
</dbReference>
<dbReference type="EnsemblMetazoa" id="MDOA009812-RA">
    <property type="protein sequence ID" value="MDOA009812-PA"/>
    <property type="gene ID" value="MDOA009812"/>
</dbReference>